<feature type="chain" id="PRO_5040268171" description="C-type lectin domain-containing protein" evidence="1">
    <location>
        <begin position="20"/>
        <end position="187"/>
    </location>
</feature>
<comment type="caution">
    <text evidence="2">The sequence shown here is derived from an EMBL/GenBank/DDBJ whole genome shotgun (WGS) entry which is preliminary data.</text>
</comment>
<dbReference type="SUPFAM" id="SSF56436">
    <property type="entry name" value="C-type lectin-like"/>
    <property type="match status" value="1"/>
</dbReference>
<organism evidence="2 3">
    <name type="scientific">Caenorhabditis angaria</name>
    <dbReference type="NCBI Taxonomy" id="860376"/>
    <lineage>
        <taxon>Eukaryota</taxon>
        <taxon>Metazoa</taxon>
        <taxon>Ecdysozoa</taxon>
        <taxon>Nematoda</taxon>
        <taxon>Chromadorea</taxon>
        <taxon>Rhabditida</taxon>
        <taxon>Rhabditina</taxon>
        <taxon>Rhabditomorpha</taxon>
        <taxon>Rhabditoidea</taxon>
        <taxon>Rhabditidae</taxon>
        <taxon>Peloderinae</taxon>
        <taxon>Caenorhabditis</taxon>
    </lineage>
</organism>
<dbReference type="PANTHER" id="PTHR23124">
    <property type="entry name" value="C-TYPE LECTIN DOMAIN-CONTAINING PROTEIN-RELATED-RELATED"/>
    <property type="match status" value="1"/>
</dbReference>
<sequence length="187" mass="20928">MKLILAISILLILSPAYYCQKKCATGFVEVQRAPTAANQFTAKFCLKIASSANALSLEDAEGLCSKHGAKLAMFESLAEQNLFKEHLKPKVHIRIDGVRRVECIMPADLKDKQKCSPQKAFIPLHEGTDPKFTFNNWQLHNPNHDYVNLNEQCLILVHGRETGDISCNAMPKNYFRADKALCGKLPN</sequence>
<keyword evidence="1" id="KW-0732">Signal</keyword>
<dbReference type="CDD" id="cd00037">
    <property type="entry name" value="CLECT"/>
    <property type="match status" value="1"/>
</dbReference>
<evidence type="ECO:0000313" key="3">
    <source>
        <dbReference type="Proteomes" id="UP001152747"/>
    </source>
</evidence>
<dbReference type="InterPro" id="IPR016187">
    <property type="entry name" value="CTDL_fold"/>
</dbReference>
<evidence type="ECO:0008006" key="4">
    <source>
        <dbReference type="Google" id="ProtNLM"/>
    </source>
</evidence>
<dbReference type="Gene3D" id="3.10.100.10">
    <property type="entry name" value="Mannose-Binding Protein A, subunit A"/>
    <property type="match status" value="1"/>
</dbReference>
<name>A0A9P1N486_9PELO</name>
<reference evidence="2" key="1">
    <citation type="submission" date="2022-11" db="EMBL/GenBank/DDBJ databases">
        <authorList>
            <person name="Kikuchi T."/>
        </authorList>
    </citation>
    <scope>NUCLEOTIDE SEQUENCE</scope>
    <source>
        <strain evidence="2">PS1010</strain>
    </source>
</reference>
<feature type="signal peptide" evidence="1">
    <location>
        <begin position="1"/>
        <end position="19"/>
    </location>
</feature>
<accession>A0A9P1N486</accession>
<dbReference type="Proteomes" id="UP001152747">
    <property type="component" value="Unassembled WGS sequence"/>
</dbReference>
<dbReference type="EMBL" id="CANHGI010000005">
    <property type="protein sequence ID" value="CAI5450503.1"/>
    <property type="molecule type" value="Genomic_DNA"/>
</dbReference>
<protein>
    <recommendedName>
        <fullName evidence="4">C-type lectin domain-containing protein</fullName>
    </recommendedName>
</protein>
<gene>
    <name evidence="2" type="ORF">CAMP_LOCUS13140</name>
</gene>
<keyword evidence="3" id="KW-1185">Reference proteome</keyword>
<proteinExistence type="predicted"/>
<dbReference type="AlphaFoldDB" id="A0A9P1N486"/>
<evidence type="ECO:0000313" key="2">
    <source>
        <dbReference type="EMBL" id="CAI5450503.1"/>
    </source>
</evidence>
<dbReference type="OrthoDB" id="5771055at2759"/>
<dbReference type="InterPro" id="IPR016186">
    <property type="entry name" value="C-type_lectin-like/link_sf"/>
</dbReference>
<evidence type="ECO:0000256" key="1">
    <source>
        <dbReference type="SAM" id="SignalP"/>
    </source>
</evidence>